<dbReference type="InterPro" id="IPR050194">
    <property type="entry name" value="Glycosyltransferase_grp1"/>
</dbReference>
<dbReference type="Pfam" id="PF13439">
    <property type="entry name" value="Glyco_transf_4"/>
    <property type="match status" value="1"/>
</dbReference>
<dbReference type="Proteomes" id="UP000256599">
    <property type="component" value="Unassembled WGS sequence"/>
</dbReference>
<evidence type="ECO:0000259" key="1">
    <source>
        <dbReference type="Pfam" id="PF00534"/>
    </source>
</evidence>
<dbReference type="OrthoDB" id="9790710at2"/>
<dbReference type="SUPFAM" id="SSF53756">
    <property type="entry name" value="UDP-Glycosyltransferase/glycogen phosphorylase"/>
    <property type="match status" value="2"/>
</dbReference>
<dbReference type="InterPro" id="IPR001296">
    <property type="entry name" value="Glyco_trans_1"/>
</dbReference>
<keyword evidence="3" id="KW-0808">Transferase</keyword>
<dbReference type="Pfam" id="PF00534">
    <property type="entry name" value="Glycos_transf_1"/>
    <property type="match status" value="2"/>
</dbReference>
<dbReference type="AlphaFoldDB" id="A0A3D8I5P5"/>
<feature type="domain" description="Glycosyl transferase family 1" evidence="1">
    <location>
        <begin position="257"/>
        <end position="397"/>
    </location>
</feature>
<comment type="caution">
    <text evidence="3">The sequence shown here is derived from an EMBL/GenBank/DDBJ whole genome shotgun (WGS) entry which is preliminary data.</text>
</comment>
<proteinExistence type="predicted"/>
<name>A0A3D8I5P5_9HELI</name>
<sequence>MKIVHIVTQDNGGAGRACVRLHKALLNAGVDSIILTQNKTTDLASIQQIAKSKLQKAFAKIRPFISQLPLQIYPKRQKDIFSPNLPIFTPTNRALLKTIEKLKPDVVHLHWIENGFFSIKDLAYIKAPLLWSLHDANPYTGGCHYVAAACIGVGTHCKSCPLLQSKFTYDVSFWTFRRKQKTYNKLNNLTINGLSHWIATCAKQSALLGNKPIINLPNPIDTRIYRPLNKHFARECLQIAQNKRLICFGAIGATQLPRKGFSALSNALKALNPALKAKCELLIFGASAPSEDESLDMPTHYLGTLSDDTTLALVYSASDVFIMPSFVESFGQTALESLSCGTPVVCFETSGLKDIITHRTNGYLARCFESSDLKNGIEWVLNQSAQEYAALSLNARKSAVAKFDTQVIAPAYIDIYRQLAGGGAVDKLRVANAAKAMLHALFPDIFKPAVFYVGFGAIGGSSTPRKGFNELAYALSHLSPELKSRTEVLVFGGSAFEIEGIKQTHLLGFVHDDSALSLAFNACDVFVAPSLAENLSNVIMESLSCGTPVVCFDIGGNSDLITHKSNGYLAKAGDRDDLKNGIEWIANLNRESYEHLAFNAYRHVSLHFHAPLVAKAYIEAYKQLTGGGA</sequence>
<feature type="domain" description="Glycosyl transferase family 1" evidence="1">
    <location>
        <begin position="463"/>
        <end position="602"/>
    </location>
</feature>
<accession>A0A3D8I5P5</accession>
<evidence type="ECO:0000313" key="4">
    <source>
        <dbReference type="Proteomes" id="UP000256599"/>
    </source>
</evidence>
<keyword evidence="4" id="KW-1185">Reference proteome</keyword>
<dbReference type="Gene3D" id="3.40.50.2000">
    <property type="entry name" value="Glycogen Phosphorylase B"/>
    <property type="match status" value="3"/>
</dbReference>
<dbReference type="PANTHER" id="PTHR45947">
    <property type="entry name" value="SULFOQUINOVOSYL TRANSFERASE SQD2"/>
    <property type="match status" value="1"/>
</dbReference>
<evidence type="ECO:0000313" key="3">
    <source>
        <dbReference type="EMBL" id="RDU60458.1"/>
    </source>
</evidence>
<reference evidence="3 4" key="1">
    <citation type="submission" date="2018-04" db="EMBL/GenBank/DDBJ databases">
        <title>Novel Campyloabacter and Helicobacter Species and Strains.</title>
        <authorList>
            <person name="Mannion A.J."/>
            <person name="Shen Z."/>
            <person name="Fox J.G."/>
        </authorList>
    </citation>
    <scope>NUCLEOTIDE SEQUENCE [LARGE SCALE GENOMIC DNA]</scope>
    <source>
        <strain evidence="3 4">MIT 98-6070</strain>
    </source>
</reference>
<protein>
    <submittedName>
        <fullName evidence="3">Glycosyl transferase</fullName>
    </submittedName>
</protein>
<dbReference type="CDD" id="cd03801">
    <property type="entry name" value="GT4_PimA-like"/>
    <property type="match status" value="1"/>
</dbReference>
<organism evidence="3 4">
    <name type="scientific">Helicobacter marmotae</name>
    <dbReference type="NCBI Taxonomy" id="152490"/>
    <lineage>
        <taxon>Bacteria</taxon>
        <taxon>Pseudomonadati</taxon>
        <taxon>Campylobacterota</taxon>
        <taxon>Epsilonproteobacteria</taxon>
        <taxon>Campylobacterales</taxon>
        <taxon>Helicobacteraceae</taxon>
        <taxon>Helicobacter</taxon>
    </lineage>
</organism>
<evidence type="ECO:0000259" key="2">
    <source>
        <dbReference type="Pfam" id="PF13439"/>
    </source>
</evidence>
<gene>
    <name evidence="3" type="ORF">CQA63_02590</name>
</gene>
<dbReference type="EMBL" id="NXLR01000003">
    <property type="protein sequence ID" value="RDU60458.1"/>
    <property type="molecule type" value="Genomic_DNA"/>
</dbReference>
<dbReference type="GO" id="GO:0016757">
    <property type="term" value="F:glycosyltransferase activity"/>
    <property type="evidence" value="ECO:0007669"/>
    <property type="project" value="InterPro"/>
</dbReference>
<feature type="domain" description="Glycosyltransferase subfamily 4-like N-terminal" evidence="2">
    <location>
        <begin position="12"/>
        <end position="159"/>
    </location>
</feature>
<dbReference type="PANTHER" id="PTHR45947:SF13">
    <property type="entry name" value="TRANSFERASE"/>
    <property type="match status" value="1"/>
</dbReference>
<dbReference type="InterPro" id="IPR028098">
    <property type="entry name" value="Glyco_trans_4-like_N"/>
</dbReference>